<dbReference type="SUPFAM" id="SSF54518">
    <property type="entry name" value="Tubby C-terminal domain-like"/>
    <property type="match status" value="1"/>
</dbReference>
<proteinExistence type="inferred from homology"/>
<accession>A0A9X1SLR0</accession>
<protein>
    <submittedName>
        <fullName evidence="2">LURP-one-related family protein</fullName>
    </submittedName>
</protein>
<dbReference type="AlphaFoldDB" id="A0A9X1SLR0"/>
<organism evidence="2 3">
    <name type="scientific">Blastopirellula sediminis</name>
    <dbReference type="NCBI Taxonomy" id="2894196"/>
    <lineage>
        <taxon>Bacteria</taxon>
        <taxon>Pseudomonadati</taxon>
        <taxon>Planctomycetota</taxon>
        <taxon>Planctomycetia</taxon>
        <taxon>Pirellulales</taxon>
        <taxon>Pirellulaceae</taxon>
        <taxon>Blastopirellula</taxon>
    </lineage>
</organism>
<sequence length="163" mass="19773">MRYAIREKFWTWGDEFFVFDEHQQPVFQVKGEVWSWGHRLSFQDMRGKELAFINQKLMTWMPQYEIFRDGHLFANLVKELTWFNPEYLLDVPGPNDYQIKGDFWHYNYQFQRHGRVVAMVDKAYWTWTDTYGIDVEDGEDDVAILCSAIVIDKVLDDEERRRN</sequence>
<dbReference type="RefSeq" id="WP_230222472.1">
    <property type="nucleotide sequence ID" value="NZ_JAJKFT010000010.1"/>
</dbReference>
<evidence type="ECO:0000313" key="3">
    <source>
        <dbReference type="Proteomes" id="UP001139103"/>
    </source>
</evidence>
<dbReference type="InterPro" id="IPR025659">
    <property type="entry name" value="Tubby-like_C"/>
</dbReference>
<dbReference type="Pfam" id="PF04525">
    <property type="entry name" value="LOR"/>
    <property type="match status" value="1"/>
</dbReference>
<reference evidence="2" key="1">
    <citation type="submission" date="2021-11" db="EMBL/GenBank/DDBJ databases">
        <title>Genome sequence.</title>
        <authorList>
            <person name="Sun Q."/>
        </authorList>
    </citation>
    <scope>NUCLEOTIDE SEQUENCE</scope>
    <source>
        <strain evidence="2">JC732</strain>
    </source>
</reference>
<name>A0A9X1SLR0_9BACT</name>
<comment type="caution">
    <text evidence="2">The sequence shown here is derived from an EMBL/GenBank/DDBJ whole genome shotgun (WGS) entry which is preliminary data.</text>
</comment>
<evidence type="ECO:0000256" key="1">
    <source>
        <dbReference type="ARBA" id="ARBA00005437"/>
    </source>
</evidence>
<keyword evidence="3" id="KW-1185">Reference proteome</keyword>
<gene>
    <name evidence="2" type="ORF">LOC68_21270</name>
</gene>
<comment type="similarity">
    <text evidence="1">Belongs to the LOR family.</text>
</comment>
<evidence type="ECO:0000313" key="2">
    <source>
        <dbReference type="EMBL" id="MCC9630929.1"/>
    </source>
</evidence>
<dbReference type="InterPro" id="IPR038595">
    <property type="entry name" value="LOR_sf"/>
</dbReference>
<dbReference type="Proteomes" id="UP001139103">
    <property type="component" value="Unassembled WGS sequence"/>
</dbReference>
<dbReference type="EMBL" id="JAJKFT010000010">
    <property type="protein sequence ID" value="MCC9630929.1"/>
    <property type="molecule type" value="Genomic_DNA"/>
</dbReference>
<dbReference type="InterPro" id="IPR007612">
    <property type="entry name" value="LOR"/>
</dbReference>
<dbReference type="Gene3D" id="2.40.160.200">
    <property type="entry name" value="LURP1-related"/>
    <property type="match status" value="1"/>
</dbReference>